<dbReference type="Pfam" id="PF00534">
    <property type="entry name" value="Glycos_transf_1"/>
    <property type="match status" value="1"/>
</dbReference>
<dbReference type="RefSeq" id="WP_171680656.1">
    <property type="nucleotide sequence ID" value="NZ_JABGBN010000005.1"/>
</dbReference>
<organism evidence="4 5">
    <name type="scientific">Pelistega suis</name>
    <dbReference type="NCBI Taxonomy" id="1631957"/>
    <lineage>
        <taxon>Bacteria</taxon>
        <taxon>Pseudomonadati</taxon>
        <taxon>Pseudomonadota</taxon>
        <taxon>Betaproteobacteria</taxon>
        <taxon>Burkholderiales</taxon>
        <taxon>Alcaligenaceae</taxon>
        <taxon>Pelistega</taxon>
    </lineage>
</organism>
<dbReference type="Pfam" id="PF13439">
    <property type="entry name" value="Glyco_transf_4"/>
    <property type="match status" value="1"/>
</dbReference>
<keyword evidence="1" id="KW-0472">Membrane</keyword>
<comment type="caution">
    <text evidence="4">The sequence shown here is derived from an EMBL/GenBank/DDBJ whole genome shotgun (WGS) entry which is preliminary data.</text>
</comment>
<dbReference type="EMBL" id="JABGBN010000005">
    <property type="protein sequence ID" value="NOL51956.1"/>
    <property type="molecule type" value="Genomic_DNA"/>
</dbReference>
<dbReference type="PANTHER" id="PTHR12526">
    <property type="entry name" value="GLYCOSYLTRANSFERASE"/>
    <property type="match status" value="1"/>
</dbReference>
<dbReference type="GO" id="GO:0016757">
    <property type="term" value="F:glycosyltransferase activity"/>
    <property type="evidence" value="ECO:0007669"/>
    <property type="project" value="InterPro"/>
</dbReference>
<evidence type="ECO:0000313" key="4">
    <source>
        <dbReference type="EMBL" id="NOL51956.1"/>
    </source>
</evidence>
<keyword evidence="1" id="KW-0812">Transmembrane</keyword>
<keyword evidence="1" id="KW-1133">Transmembrane helix</keyword>
<dbReference type="Gene3D" id="3.40.50.2000">
    <property type="entry name" value="Glycogen Phosphorylase B"/>
    <property type="match status" value="2"/>
</dbReference>
<feature type="domain" description="Glycosyltransferase subfamily 4-like N-terminal" evidence="3">
    <location>
        <begin position="19"/>
        <end position="174"/>
    </location>
</feature>
<sequence length="372" mass="41543">MSNQKKFSIMLVIPSLHGGGAERVAVSLAEHWSYQGYDVILVTHTDKSSDVYELNKLVTRVSTGLFSQTGVFSHLKKALAIRKAIRQYRPDIVVGIMMSSSVLSILAGMGLPTKVIATEHAHPPSQKMSSFWYKLRQWTYPKAARVLALTEMSAEWLRDHIPHIKVSVIQNAVNWPLTNTEPMLPTQKPLQGKRLLAVGRLHQEKGFDILLNAYAKIAEKYPHWQLVILGEGAERTSLTKQVEHLSLHDKVLLPGRVGNLKDWYESADLFVLSSHNEGLSNSLQEAMASGLCAVSFDCDTGPREIIRDGIDGVLVRPVADAEAMAKQLDSLMGNESLRLSYASQATNVRERFSMQKISQDWEKLFSELGIKK</sequence>
<evidence type="ECO:0000259" key="2">
    <source>
        <dbReference type="Pfam" id="PF00534"/>
    </source>
</evidence>
<feature type="domain" description="Glycosyl transferase family 1" evidence="2">
    <location>
        <begin position="188"/>
        <end position="346"/>
    </location>
</feature>
<reference evidence="4 5" key="1">
    <citation type="submission" date="2020-05" db="EMBL/GenBank/DDBJ databases">
        <authorList>
            <person name="Niu N."/>
        </authorList>
    </citation>
    <scope>NUCLEOTIDE SEQUENCE [LARGE SCALE GENOMIC DNA]</scope>
    <source>
        <strain evidence="4 5">3340-03</strain>
    </source>
</reference>
<evidence type="ECO:0000313" key="5">
    <source>
        <dbReference type="Proteomes" id="UP000537862"/>
    </source>
</evidence>
<name>A0A849P4F9_9BURK</name>
<dbReference type="CDD" id="cd03820">
    <property type="entry name" value="GT4_AmsD-like"/>
    <property type="match status" value="1"/>
</dbReference>
<dbReference type="AlphaFoldDB" id="A0A849P4F9"/>
<feature type="transmembrane region" description="Helical" evidence="1">
    <location>
        <begin position="92"/>
        <end position="111"/>
    </location>
</feature>
<dbReference type="InterPro" id="IPR001296">
    <property type="entry name" value="Glyco_trans_1"/>
</dbReference>
<keyword evidence="5" id="KW-1185">Reference proteome</keyword>
<proteinExistence type="predicted"/>
<dbReference type="InterPro" id="IPR028098">
    <property type="entry name" value="Glyco_trans_4-like_N"/>
</dbReference>
<evidence type="ECO:0000256" key="1">
    <source>
        <dbReference type="SAM" id="Phobius"/>
    </source>
</evidence>
<keyword evidence="4" id="KW-0808">Transferase</keyword>
<accession>A0A849P4F9</accession>
<gene>
    <name evidence="4" type="ORF">HKX39_07210</name>
</gene>
<dbReference type="SUPFAM" id="SSF53756">
    <property type="entry name" value="UDP-Glycosyltransferase/glycogen phosphorylase"/>
    <property type="match status" value="1"/>
</dbReference>
<evidence type="ECO:0000259" key="3">
    <source>
        <dbReference type="Pfam" id="PF13439"/>
    </source>
</evidence>
<protein>
    <submittedName>
        <fullName evidence="4">Glycosyltransferase family 4 protein</fullName>
    </submittedName>
</protein>
<dbReference type="Proteomes" id="UP000537862">
    <property type="component" value="Unassembled WGS sequence"/>
</dbReference>
<dbReference type="PANTHER" id="PTHR12526:SF630">
    <property type="entry name" value="GLYCOSYLTRANSFERASE"/>
    <property type="match status" value="1"/>
</dbReference>